<keyword evidence="2" id="KW-0732">Signal</keyword>
<evidence type="ECO:0000256" key="2">
    <source>
        <dbReference type="ARBA" id="ARBA00022729"/>
    </source>
</evidence>
<proteinExistence type="inferred from homology"/>
<dbReference type="InterPro" id="IPR045051">
    <property type="entry name" value="SBT"/>
</dbReference>
<dbReference type="Proteomes" id="UP000626092">
    <property type="component" value="Unassembled WGS sequence"/>
</dbReference>
<dbReference type="AlphaFoldDB" id="A0A834H3M7"/>
<sequence length="80" mass="9094">MNSKMAMYKALWDDDSYSSDIIAAIDQAMIDGVDVPSLSFGSDGLELYENPIAIATFVDMEKDWVMRLLVEYVLYFQVDI</sequence>
<accession>A0A834H3M7</accession>
<dbReference type="EMBL" id="WJXA01000006">
    <property type="protein sequence ID" value="KAF7140893.1"/>
    <property type="molecule type" value="Genomic_DNA"/>
</dbReference>
<evidence type="ECO:0000313" key="4">
    <source>
        <dbReference type="Proteomes" id="UP000626092"/>
    </source>
</evidence>
<gene>
    <name evidence="3" type="ORF">RHSIM_Rhsim06G0052300</name>
</gene>
<dbReference type="PANTHER" id="PTHR10795">
    <property type="entry name" value="PROPROTEIN CONVERTASE SUBTILISIN/KEXIN"/>
    <property type="match status" value="1"/>
</dbReference>
<dbReference type="SUPFAM" id="SSF52743">
    <property type="entry name" value="Subtilisin-like"/>
    <property type="match status" value="1"/>
</dbReference>
<dbReference type="Gene3D" id="3.40.50.200">
    <property type="entry name" value="Peptidase S8/S53 domain"/>
    <property type="match status" value="1"/>
</dbReference>
<dbReference type="GO" id="GO:0006508">
    <property type="term" value="P:proteolysis"/>
    <property type="evidence" value="ECO:0007669"/>
    <property type="project" value="InterPro"/>
</dbReference>
<evidence type="ECO:0000313" key="3">
    <source>
        <dbReference type="EMBL" id="KAF7140893.1"/>
    </source>
</evidence>
<protein>
    <submittedName>
        <fullName evidence="3">Uncharacterized protein</fullName>
    </submittedName>
</protein>
<name>A0A834H3M7_RHOSS</name>
<comment type="caution">
    <text evidence="3">The sequence shown here is derived from an EMBL/GenBank/DDBJ whole genome shotgun (WGS) entry which is preliminary data.</text>
</comment>
<keyword evidence="4" id="KW-1185">Reference proteome</keyword>
<dbReference type="GO" id="GO:0004252">
    <property type="term" value="F:serine-type endopeptidase activity"/>
    <property type="evidence" value="ECO:0007669"/>
    <property type="project" value="InterPro"/>
</dbReference>
<reference evidence="3" key="1">
    <citation type="submission" date="2019-11" db="EMBL/GenBank/DDBJ databases">
        <authorList>
            <person name="Liu Y."/>
            <person name="Hou J."/>
            <person name="Li T.-Q."/>
            <person name="Guan C.-H."/>
            <person name="Wu X."/>
            <person name="Wu H.-Z."/>
            <person name="Ling F."/>
            <person name="Zhang R."/>
            <person name="Shi X.-G."/>
            <person name="Ren J.-P."/>
            <person name="Chen E.-F."/>
            <person name="Sun J.-M."/>
        </authorList>
    </citation>
    <scope>NUCLEOTIDE SEQUENCE</scope>
    <source>
        <strain evidence="3">Adult_tree_wgs_1</strain>
        <tissue evidence="3">Leaves</tissue>
    </source>
</reference>
<comment type="similarity">
    <text evidence="1">Belongs to the peptidase S8 family.</text>
</comment>
<dbReference type="OrthoDB" id="994637at2759"/>
<organism evidence="3 4">
    <name type="scientific">Rhododendron simsii</name>
    <name type="common">Sims's rhododendron</name>
    <dbReference type="NCBI Taxonomy" id="118357"/>
    <lineage>
        <taxon>Eukaryota</taxon>
        <taxon>Viridiplantae</taxon>
        <taxon>Streptophyta</taxon>
        <taxon>Embryophyta</taxon>
        <taxon>Tracheophyta</taxon>
        <taxon>Spermatophyta</taxon>
        <taxon>Magnoliopsida</taxon>
        <taxon>eudicotyledons</taxon>
        <taxon>Gunneridae</taxon>
        <taxon>Pentapetalae</taxon>
        <taxon>asterids</taxon>
        <taxon>Ericales</taxon>
        <taxon>Ericaceae</taxon>
        <taxon>Ericoideae</taxon>
        <taxon>Rhodoreae</taxon>
        <taxon>Rhododendron</taxon>
    </lineage>
</organism>
<evidence type="ECO:0000256" key="1">
    <source>
        <dbReference type="ARBA" id="ARBA00011073"/>
    </source>
</evidence>
<dbReference type="InterPro" id="IPR036852">
    <property type="entry name" value="Peptidase_S8/S53_dom_sf"/>
</dbReference>